<dbReference type="AlphaFoldDB" id="K6XZX7"/>
<dbReference type="InterPro" id="IPR001764">
    <property type="entry name" value="Glyco_hydro_3_N"/>
</dbReference>
<keyword evidence="8 11" id="KW-0131">Cell cycle</keyword>
<comment type="similarity">
    <text evidence="11">Belongs to the glycosyl hydrolase 3 family. NagZ subfamily.</text>
</comment>
<dbReference type="GO" id="GO:0009254">
    <property type="term" value="P:peptidoglycan turnover"/>
    <property type="evidence" value="ECO:0007669"/>
    <property type="project" value="UniProtKB-UniRule"/>
</dbReference>
<dbReference type="PANTHER" id="PTHR30480">
    <property type="entry name" value="BETA-HEXOSAMINIDASE-RELATED"/>
    <property type="match status" value="1"/>
</dbReference>
<keyword evidence="4 11" id="KW-0378">Hydrolase</keyword>
<protein>
    <recommendedName>
        <fullName evidence="11">Beta-hexosaminidase</fullName>
        <ecNumber evidence="11">3.2.1.52</ecNumber>
    </recommendedName>
    <alternativeName>
        <fullName evidence="11">Beta-N-acetylhexosaminidase</fullName>
    </alternativeName>
    <alternativeName>
        <fullName evidence="11">N-acetyl-beta-glucosaminidase</fullName>
    </alternativeName>
</protein>
<name>K6XZX7_9ALTE</name>
<evidence type="ECO:0000259" key="12">
    <source>
        <dbReference type="Pfam" id="PF00933"/>
    </source>
</evidence>
<evidence type="ECO:0000313" key="14">
    <source>
        <dbReference type="Proteomes" id="UP000006327"/>
    </source>
</evidence>
<dbReference type="InterPro" id="IPR017853">
    <property type="entry name" value="GH"/>
</dbReference>
<dbReference type="EMBL" id="BAEO01000005">
    <property type="protein sequence ID" value="GAC17206.1"/>
    <property type="molecule type" value="Genomic_DNA"/>
</dbReference>
<evidence type="ECO:0000256" key="5">
    <source>
        <dbReference type="ARBA" id="ARBA00022960"/>
    </source>
</evidence>
<feature type="site" description="Important for catalytic activity" evidence="11">
    <location>
        <position position="176"/>
    </location>
</feature>
<comment type="caution">
    <text evidence="13">The sequence shown here is derived from an EMBL/GenBank/DDBJ whole genome shotgun (WGS) entry which is preliminary data.</text>
</comment>
<sequence>MGPLMLDVSGYELTHEEIDILDHPLVGGLILFSRNYYDQKQLSDLVRHTRSVTRNDLVIATDHEGGRVQRFREGFSEIPAMGSIAQQNNENMQQSGYLCEQFGWLMAAELLAFDIDISFAPVLDIHGVSAVIGDRSFHQKPEKIIPLASEFIKGMHRAGMRATGKHFPGHGNVLEDSHIAMPVDNRSREDIFALDMAIFKAINQQGLLDAVMPAHVIYPDVDDLPAGFSQKWIKQILRQELDFNGVVFSDDLSMQGAVQMGNIVERAELALEAGCDMVLVCNDPKGATKVIDGLPSDMELQINSVDRIKSLRKAAGSDFSSLKKTTEYQAANKVLDQFYANSQ</sequence>
<feature type="active site" description="Nucleophile" evidence="11">
    <location>
        <position position="250"/>
    </location>
</feature>
<feature type="domain" description="Glycoside hydrolase family 3 N-terminal" evidence="12">
    <location>
        <begin position="12"/>
        <end position="310"/>
    </location>
</feature>
<comment type="catalytic activity">
    <reaction evidence="1 11">
        <text>Hydrolysis of terminal non-reducing N-acetyl-D-hexosamine residues in N-acetyl-beta-D-hexosaminides.</text>
        <dbReference type="EC" id="3.2.1.52"/>
    </reaction>
</comment>
<dbReference type="SUPFAM" id="SSF51445">
    <property type="entry name" value="(Trans)glycosidases"/>
    <property type="match status" value="1"/>
</dbReference>
<dbReference type="InterPro" id="IPR022956">
    <property type="entry name" value="Beta_hexosaminidase_bac"/>
</dbReference>
<comment type="function">
    <text evidence="11">Plays a role in peptidoglycan recycling by cleaving the terminal beta-1,4-linked N-acetylglucosamine (GlcNAc) from peptide-linked peptidoglycan fragments, giving rise to free GlcNAc, anhydro-N-acetylmuramic acid and anhydro-N-acetylmuramic acid-linked peptides.</text>
</comment>
<keyword evidence="2 11" id="KW-0963">Cytoplasm</keyword>
<dbReference type="UniPathway" id="UPA00544"/>
<dbReference type="HAMAP" id="MF_00364">
    <property type="entry name" value="NagZ"/>
    <property type="match status" value="1"/>
</dbReference>
<keyword evidence="7 11" id="KW-0326">Glycosidase</keyword>
<dbReference type="InterPro" id="IPR019800">
    <property type="entry name" value="Glyco_hydro_3_AS"/>
</dbReference>
<gene>
    <name evidence="11 13" type="primary">nagZ</name>
    <name evidence="13" type="ORF">GARC_0224</name>
</gene>
<dbReference type="InterPro" id="IPR036962">
    <property type="entry name" value="Glyco_hydro_3_N_sf"/>
</dbReference>
<feature type="binding site" evidence="11">
    <location>
        <position position="135"/>
    </location>
    <ligand>
        <name>substrate</name>
    </ligand>
</feature>
<dbReference type="GO" id="GO:0008360">
    <property type="term" value="P:regulation of cell shape"/>
    <property type="evidence" value="ECO:0007669"/>
    <property type="project" value="UniProtKB-KW"/>
</dbReference>
<dbReference type="GO" id="GO:0071555">
    <property type="term" value="P:cell wall organization"/>
    <property type="evidence" value="ECO:0007669"/>
    <property type="project" value="UniProtKB-KW"/>
</dbReference>
<dbReference type="FunFam" id="3.20.20.300:FF:000001">
    <property type="entry name" value="Beta-hexosaminidase"/>
    <property type="match status" value="1"/>
</dbReference>
<dbReference type="Gene3D" id="3.20.20.300">
    <property type="entry name" value="Glycoside hydrolase, family 3, N-terminal domain"/>
    <property type="match status" value="1"/>
</dbReference>
<dbReference type="eggNOG" id="COG1472">
    <property type="taxonomic scope" value="Bacteria"/>
</dbReference>
<feature type="binding site" evidence="11">
    <location>
        <position position="70"/>
    </location>
    <ligand>
        <name>substrate</name>
    </ligand>
</feature>
<feature type="active site" description="Proton donor/acceptor" evidence="11">
    <location>
        <position position="178"/>
    </location>
</feature>
<evidence type="ECO:0000256" key="2">
    <source>
        <dbReference type="ARBA" id="ARBA00022490"/>
    </source>
</evidence>
<accession>K6XZX7</accession>
<dbReference type="GO" id="GO:0051301">
    <property type="term" value="P:cell division"/>
    <property type="evidence" value="ECO:0007669"/>
    <property type="project" value="UniProtKB-KW"/>
</dbReference>
<comment type="pathway">
    <text evidence="10 11">Cell wall biogenesis; peptidoglycan recycling.</text>
</comment>
<keyword evidence="6 11" id="KW-0573">Peptidoglycan synthesis</keyword>
<keyword evidence="5 11" id="KW-0133">Cell shape</keyword>
<evidence type="ECO:0000256" key="9">
    <source>
        <dbReference type="ARBA" id="ARBA00023316"/>
    </source>
</evidence>
<dbReference type="GO" id="GO:0005975">
    <property type="term" value="P:carbohydrate metabolic process"/>
    <property type="evidence" value="ECO:0007669"/>
    <property type="project" value="InterPro"/>
</dbReference>
<evidence type="ECO:0000256" key="1">
    <source>
        <dbReference type="ARBA" id="ARBA00001231"/>
    </source>
</evidence>
<feature type="binding site" evidence="11">
    <location>
        <position position="62"/>
    </location>
    <ligand>
        <name>substrate</name>
    </ligand>
</feature>
<dbReference type="EC" id="3.2.1.52" evidence="11"/>
<dbReference type="InterPro" id="IPR050226">
    <property type="entry name" value="NagZ_Beta-hexosaminidase"/>
</dbReference>
<evidence type="ECO:0000256" key="10">
    <source>
        <dbReference type="ARBA" id="ARBA00037880"/>
    </source>
</evidence>
<dbReference type="GO" id="GO:0004563">
    <property type="term" value="F:beta-N-acetylhexosaminidase activity"/>
    <property type="evidence" value="ECO:0007669"/>
    <property type="project" value="UniProtKB-UniRule"/>
</dbReference>
<dbReference type="Pfam" id="PF00933">
    <property type="entry name" value="Glyco_hydro_3"/>
    <property type="match status" value="1"/>
</dbReference>
<comment type="subcellular location">
    <subcellularLocation>
        <location evidence="11">Cytoplasm</location>
    </subcellularLocation>
</comment>
<evidence type="ECO:0000256" key="8">
    <source>
        <dbReference type="ARBA" id="ARBA00023306"/>
    </source>
</evidence>
<dbReference type="PROSITE" id="PS00775">
    <property type="entry name" value="GLYCOSYL_HYDROL_F3"/>
    <property type="match status" value="1"/>
</dbReference>
<reference evidence="13 14" key="1">
    <citation type="journal article" date="2017" name="Antonie Van Leeuwenhoek">
        <title>Rhizobium rhizosphaerae sp. nov., a novel species isolated from rice rhizosphere.</title>
        <authorList>
            <person name="Zhao J.J."/>
            <person name="Zhang J."/>
            <person name="Zhang R.J."/>
            <person name="Zhang C.W."/>
            <person name="Yin H.Q."/>
            <person name="Zhang X.X."/>
        </authorList>
    </citation>
    <scope>NUCLEOTIDE SEQUENCE [LARGE SCALE GENOMIC DNA]</scope>
    <source>
        <strain evidence="13 14">BSs20135</strain>
    </source>
</reference>
<keyword evidence="3 11" id="KW-0132">Cell division</keyword>
<dbReference type="PANTHER" id="PTHR30480:SF13">
    <property type="entry name" value="BETA-HEXOSAMINIDASE"/>
    <property type="match status" value="1"/>
</dbReference>
<keyword evidence="9 11" id="KW-0961">Cell wall biogenesis/degradation</keyword>
<dbReference type="GO" id="GO:0009252">
    <property type="term" value="P:peptidoglycan biosynthetic process"/>
    <property type="evidence" value="ECO:0007669"/>
    <property type="project" value="UniProtKB-KW"/>
</dbReference>
<dbReference type="OrthoDB" id="9786661at2"/>
<dbReference type="STRING" id="493475.GARC_0224"/>
<dbReference type="GO" id="GO:0005737">
    <property type="term" value="C:cytoplasm"/>
    <property type="evidence" value="ECO:0007669"/>
    <property type="project" value="UniProtKB-SubCell"/>
</dbReference>
<evidence type="ECO:0000256" key="7">
    <source>
        <dbReference type="ARBA" id="ARBA00023295"/>
    </source>
</evidence>
<dbReference type="Proteomes" id="UP000006327">
    <property type="component" value="Unassembled WGS sequence"/>
</dbReference>
<evidence type="ECO:0000256" key="3">
    <source>
        <dbReference type="ARBA" id="ARBA00022618"/>
    </source>
</evidence>
<evidence type="ECO:0000256" key="4">
    <source>
        <dbReference type="ARBA" id="ARBA00022801"/>
    </source>
</evidence>
<dbReference type="NCBIfam" id="NF003740">
    <property type="entry name" value="PRK05337.1"/>
    <property type="match status" value="1"/>
</dbReference>
<feature type="binding site" evidence="11">
    <location>
        <begin position="165"/>
        <end position="166"/>
    </location>
    <ligand>
        <name>substrate</name>
    </ligand>
</feature>
<dbReference type="RefSeq" id="WP_007615798.1">
    <property type="nucleotide sequence ID" value="NZ_BAEO01000005.1"/>
</dbReference>
<evidence type="ECO:0000256" key="11">
    <source>
        <dbReference type="HAMAP-Rule" id="MF_00364"/>
    </source>
</evidence>
<keyword evidence="14" id="KW-1185">Reference proteome</keyword>
<proteinExistence type="inferred from homology"/>
<evidence type="ECO:0000256" key="6">
    <source>
        <dbReference type="ARBA" id="ARBA00022984"/>
    </source>
</evidence>
<organism evidence="13 14">
    <name type="scientific">Paraglaciecola arctica BSs20135</name>
    <dbReference type="NCBI Taxonomy" id="493475"/>
    <lineage>
        <taxon>Bacteria</taxon>
        <taxon>Pseudomonadati</taxon>
        <taxon>Pseudomonadota</taxon>
        <taxon>Gammaproteobacteria</taxon>
        <taxon>Alteromonadales</taxon>
        <taxon>Alteromonadaceae</taxon>
        <taxon>Paraglaciecola</taxon>
    </lineage>
</organism>
<evidence type="ECO:0000313" key="13">
    <source>
        <dbReference type="EMBL" id="GAC17206.1"/>
    </source>
</evidence>